<evidence type="ECO:0000259" key="10">
    <source>
        <dbReference type="Pfam" id="PF00483"/>
    </source>
</evidence>
<evidence type="ECO:0000256" key="3">
    <source>
        <dbReference type="ARBA" id="ARBA00022679"/>
    </source>
</evidence>
<comment type="catalytic activity">
    <reaction evidence="9">
        <text>alpha-D-glucose 1-phosphate + ATP + H(+) = ADP-alpha-D-glucose + diphosphate</text>
        <dbReference type="Rhea" id="RHEA:12120"/>
        <dbReference type="ChEBI" id="CHEBI:15378"/>
        <dbReference type="ChEBI" id="CHEBI:30616"/>
        <dbReference type="ChEBI" id="CHEBI:33019"/>
        <dbReference type="ChEBI" id="CHEBI:57498"/>
        <dbReference type="ChEBI" id="CHEBI:58601"/>
        <dbReference type="EC" id="2.7.7.27"/>
    </reaction>
</comment>
<comment type="similarity">
    <text evidence="1 9">Belongs to the bacterial/plant glucose-1-phosphate adenylyltransferase family.</text>
</comment>
<feature type="binding site" evidence="9">
    <location>
        <begin position="177"/>
        <end position="178"/>
    </location>
    <ligand>
        <name>alpha-D-glucose 1-phosphate</name>
        <dbReference type="ChEBI" id="CHEBI:58601"/>
    </ligand>
</feature>
<evidence type="ECO:0000313" key="13">
    <source>
        <dbReference type="Proteomes" id="UP000595564"/>
    </source>
</evidence>
<dbReference type="InterPro" id="IPR056818">
    <property type="entry name" value="GlmU/GlgC-like_hexapep"/>
</dbReference>
<feature type="binding site" evidence="9">
    <location>
        <position position="97"/>
    </location>
    <ligand>
        <name>alpha-D-glucose 1-phosphate</name>
        <dbReference type="ChEBI" id="CHEBI:58601"/>
    </ligand>
</feature>
<reference evidence="12 13" key="1">
    <citation type="journal article" date="2012" name="Extremophiles">
        <title>Thermotomaculum hydrothermale gen. nov., sp. nov., a novel heterotrophic thermophile within the phylum Acidobacteria from a deep-sea hydrothermal vent chimney in the Southern Okinawa Trough.</title>
        <authorList>
            <person name="Izumi H."/>
            <person name="Nunoura T."/>
            <person name="Miyazaki M."/>
            <person name="Mino S."/>
            <person name="Toki T."/>
            <person name="Takai K."/>
            <person name="Sako Y."/>
            <person name="Sawabe T."/>
            <person name="Nakagawa S."/>
        </authorList>
    </citation>
    <scope>NUCLEOTIDE SEQUENCE [LARGE SCALE GENOMIC DNA]</scope>
    <source>
        <strain evidence="12 13">AC55</strain>
    </source>
</reference>
<evidence type="ECO:0000256" key="4">
    <source>
        <dbReference type="ARBA" id="ARBA00022695"/>
    </source>
</evidence>
<evidence type="ECO:0000256" key="9">
    <source>
        <dbReference type="HAMAP-Rule" id="MF_00624"/>
    </source>
</evidence>
<dbReference type="NCBIfam" id="NF001947">
    <property type="entry name" value="PRK00725.1"/>
    <property type="match status" value="1"/>
</dbReference>
<feature type="binding site" evidence="9">
    <location>
        <position position="195"/>
    </location>
    <ligand>
        <name>alpha-D-glucose 1-phosphate</name>
        <dbReference type="ChEBI" id="CHEBI:58601"/>
    </ligand>
</feature>
<proteinExistence type="inferred from homology"/>
<keyword evidence="13" id="KW-1185">Reference proteome</keyword>
<dbReference type="InterPro" id="IPR005836">
    <property type="entry name" value="ADP_Glu_pyroP_CS"/>
</dbReference>
<keyword evidence="5 9" id="KW-0547">Nucleotide-binding</keyword>
<comment type="subunit">
    <text evidence="9">Homotetramer.</text>
</comment>
<dbReference type="Pfam" id="PF24894">
    <property type="entry name" value="Hexapep_GlmU"/>
    <property type="match status" value="1"/>
</dbReference>
<dbReference type="GO" id="GO:0008878">
    <property type="term" value="F:glucose-1-phosphate adenylyltransferase activity"/>
    <property type="evidence" value="ECO:0007669"/>
    <property type="project" value="UniProtKB-UniRule"/>
</dbReference>
<dbReference type="GO" id="GO:0005978">
    <property type="term" value="P:glycogen biosynthetic process"/>
    <property type="evidence" value="ECO:0007669"/>
    <property type="project" value="UniProtKB-UniRule"/>
</dbReference>
<dbReference type="EC" id="2.7.7.27" evidence="9"/>
<evidence type="ECO:0000313" key="12">
    <source>
        <dbReference type="EMBL" id="BBB33329.1"/>
    </source>
</evidence>
<keyword evidence="2 9" id="KW-0321">Glycogen metabolism</keyword>
<dbReference type="SUPFAM" id="SSF51161">
    <property type="entry name" value="Trimeric LpxA-like enzymes"/>
    <property type="match status" value="1"/>
</dbReference>
<organism evidence="12 13">
    <name type="scientific">Thermotomaculum hydrothermale</name>
    <dbReference type="NCBI Taxonomy" id="981385"/>
    <lineage>
        <taxon>Bacteria</taxon>
        <taxon>Pseudomonadati</taxon>
        <taxon>Acidobacteriota</taxon>
        <taxon>Holophagae</taxon>
        <taxon>Thermotomaculales</taxon>
        <taxon>Thermotomaculaceae</taxon>
        <taxon>Thermotomaculum</taxon>
    </lineage>
</organism>
<dbReference type="Gene3D" id="2.160.10.10">
    <property type="entry name" value="Hexapeptide repeat proteins"/>
    <property type="match status" value="1"/>
</dbReference>
<comment type="pathway">
    <text evidence="9">Glycan biosynthesis; glycogen biosynthesis.</text>
</comment>
<dbReference type="RefSeq" id="WP_201327636.1">
    <property type="nucleotide sequence ID" value="NZ_AP017470.1"/>
</dbReference>
<feature type="domain" description="Nucleotidyl transferase" evidence="10">
    <location>
        <begin position="8"/>
        <end position="274"/>
    </location>
</feature>
<dbReference type="PROSITE" id="PS00809">
    <property type="entry name" value="ADP_GLC_PYROPHOSPH_2"/>
    <property type="match status" value="1"/>
</dbReference>
<feature type="site" description="Could play a key role in the communication between the regulatory and the substrate sites" evidence="9">
    <location>
        <position position="59"/>
    </location>
</feature>
<dbReference type="UniPathway" id="UPA00164"/>
<dbReference type="EMBL" id="AP017470">
    <property type="protein sequence ID" value="BBB33329.1"/>
    <property type="molecule type" value="Genomic_DNA"/>
</dbReference>
<dbReference type="CDD" id="cd04651">
    <property type="entry name" value="LbH_G1P_AT_C"/>
    <property type="match status" value="1"/>
</dbReference>
<evidence type="ECO:0000256" key="1">
    <source>
        <dbReference type="ARBA" id="ARBA00010443"/>
    </source>
</evidence>
<sequence length="410" mass="46918">MSVKTIVMLLAGGEGRRLFPLTMDRTKPAVPWGGRYRIIDIVLSNFVNSGFTRINVLTQFKADSLIKHISRGWQLESKFGRYIDIIPAQMRVSRDWYKGSADAIYQNLNIINDESPEHVFVFGADHIYKMEISQFLNYHRRKRADLTISALPVPIEEAKRFGVIEVDKDMRVIGFEEKPENPKPMPGNPDFALVSMGNYIFKADVLVDVVKRDAEKENSEHDFGKNVIPSMYNDYKVFVYDFRKNRVPGITKKEIGYWVDIGTIDSYWKASMDLVSVSPIFNLYNKKWPIYSYNQDAPPAKFVFANEKKKRVGVATDSIIAEGCIISGGRVNKSILFSNVRINSYSNVDNCILFNNVNVGRHCKLKNVLCDKDVNIPPHTVIGYNLEEDKKRFKVTEEGIVVIPKGYKFD</sequence>
<dbReference type="InterPro" id="IPR023049">
    <property type="entry name" value="GlgC_bac"/>
</dbReference>
<feature type="binding site" evidence="9">
    <location>
        <position position="162"/>
    </location>
    <ligand>
        <name>alpha-D-glucose 1-phosphate</name>
        <dbReference type="ChEBI" id="CHEBI:58601"/>
    </ligand>
</feature>
<protein>
    <recommendedName>
        <fullName evidence="9">Glucose-1-phosphate adenylyltransferase</fullName>
        <ecNumber evidence="9">2.7.7.27</ecNumber>
    </recommendedName>
    <alternativeName>
        <fullName evidence="9">ADP-glucose pyrophosphorylase</fullName>
        <shortName evidence="9">ADPGlc PPase</shortName>
    </alternativeName>
    <alternativeName>
        <fullName evidence="9">ADP-glucose synthase</fullName>
    </alternativeName>
</protein>
<evidence type="ECO:0000256" key="7">
    <source>
        <dbReference type="ARBA" id="ARBA00023056"/>
    </source>
</evidence>
<dbReference type="GO" id="GO:0005524">
    <property type="term" value="F:ATP binding"/>
    <property type="evidence" value="ECO:0007669"/>
    <property type="project" value="UniProtKB-KW"/>
</dbReference>
<keyword evidence="7 9" id="KW-0320">Glycogen biosynthesis</keyword>
<dbReference type="Proteomes" id="UP000595564">
    <property type="component" value="Chromosome"/>
</dbReference>
<dbReference type="Gene3D" id="3.90.550.10">
    <property type="entry name" value="Spore Coat Polysaccharide Biosynthesis Protein SpsA, Chain A"/>
    <property type="match status" value="1"/>
</dbReference>
<dbReference type="PROSITE" id="PS00810">
    <property type="entry name" value="ADP_GLC_PYROPHOSPH_3"/>
    <property type="match status" value="1"/>
</dbReference>
<dbReference type="CDD" id="cd02508">
    <property type="entry name" value="ADP_Glucose_PP"/>
    <property type="match status" value="1"/>
</dbReference>
<evidence type="ECO:0000259" key="11">
    <source>
        <dbReference type="Pfam" id="PF24894"/>
    </source>
</evidence>
<dbReference type="NCBIfam" id="NF002023">
    <property type="entry name" value="PRK00844.1"/>
    <property type="match status" value="1"/>
</dbReference>
<dbReference type="PANTHER" id="PTHR43523">
    <property type="entry name" value="GLUCOSE-1-PHOSPHATE ADENYLYLTRANSFERASE-RELATED"/>
    <property type="match status" value="1"/>
</dbReference>
<accession>A0A7R6SZ00</accession>
<keyword evidence="6 9" id="KW-0067">ATP-binding</keyword>
<dbReference type="InterPro" id="IPR005835">
    <property type="entry name" value="NTP_transferase_dom"/>
</dbReference>
<dbReference type="InterPro" id="IPR011004">
    <property type="entry name" value="Trimer_LpxA-like_sf"/>
</dbReference>
<dbReference type="PANTHER" id="PTHR43523:SF2">
    <property type="entry name" value="GLUCOSE-1-PHOSPHATE ADENYLYLTRANSFERASE"/>
    <property type="match status" value="1"/>
</dbReference>
<evidence type="ECO:0000256" key="2">
    <source>
        <dbReference type="ARBA" id="ARBA00022600"/>
    </source>
</evidence>
<dbReference type="Pfam" id="PF00483">
    <property type="entry name" value="NTP_transferase"/>
    <property type="match status" value="1"/>
</dbReference>
<dbReference type="InterPro" id="IPR029044">
    <property type="entry name" value="Nucleotide-diphossugar_trans"/>
</dbReference>
<dbReference type="SUPFAM" id="SSF53448">
    <property type="entry name" value="Nucleotide-diphospho-sugar transferases"/>
    <property type="match status" value="1"/>
</dbReference>
<feature type="site" description="Could play a key role in the communication between the regulatory and the substrate sites" evidence="9">
    <location>
        <position position="96"/>
    </location>
</feature>
<gene>
    <name evidence="9 12" type="primary">glgC</name>
    <name evidence="12" type="ORF">TTHT_1873</name>
</gene>
<dbReference type="InterPro" id="IPR011831">
    <property type="entry name" value="ADP-Glc_PPase"/>
</dbReference>
<dbReference type="AlphaFoldDB" id="A0A7R6SZ00"/>
<evidence type="ECO:0000256" key="8">
    <source>
        <dbReference type="ARBA" id="ARBA00023277"/>
    </source>
</evidence>
<comment type="function">
    <text evidence="9">Involved in the biosynthesis of ADP-glucose, a building block required for the elongation reactions to produce glycogen. Catalyzes the reaction between ATP and alpha-D-glucose 1-phosphate (G1P) to produce pyrophosphate and ADP-Glc.</text>
</comment>
<evidence type="ECO:0000256" key="6">
    <source>
        <dbReference type="ARBA" id="ARBA00022840"/>
    </source>
</evidence>
<dbReference type="NCBIfam" id="TIGR02091">
    <property type="entry name" value="glgC"/>
    <property type="match status" value="1"/>
</dbReference>
<evidence type="ECO:0000256" key="5">
    <source>
        <dbReference type="ARBA" id="ARBA00022741"/>
    </source>
</evidence>
<keyword evidence="4 9" id="KW-0548">Nucleotidyltransferase</keyword>
<dbReference type="KEGG" id="thyd:TTHT_1873"/>
<feature type="domain" description="Glucose-1-phosphate adenylyltransferase/Bifunctional protein GlmU-like C-terminal hexapeptide" evidence="11">
    <location>
        <begin position="298"/>
        <end position="403"/>
    </location>
</feature>
<name>A0A7R6SZ00_9BACT</name>
<keyword evidence="8 9" id="KW-0119">Carbohydrate metabolism</keyword>
<keyword evidence="3 9" id="KW-0808">Transferase</keyword>
<dbReference type="HAMAP" id="MF_00624">
    <property type="entry name" value="GlgC"/>
    <property type="match status" value="1"/>
</dbReference>